<evidence type="ECO:0000256" key="3">
    <source>
        <dbReference type="ARBA" id="ARBA00022723"/>
    </source>
</evidence>
<dbReference type="EMBL" id="JBHSJG010000073">
    <property type="protein sequence ID" value="MFC4990468.1"/>
    <property type="molecule type" value="Genomic_DNA"/>
</dbReference>
<dbReference type="InterPro" id="IPR019020">
    <property type="entry name" value="Cyt-c552/DMSO_Rdtase_haem-bd"/>
</dbReference>
<evidence type="ECO:0000256" key="1">
    <source>
        <dbReference type="ARBA" id="ARBA00022448"/>
    </source>
</evidence>
<keyword evidence="9" id="KW-1185">Reference proteome</keyword>
<dbReference type="SMART" id="SM00887">
    <property type="entry name" value="EB_dh"/>
    <property type="match status" value="1"/>
</dbReference>
<evidence type="ECO:0000256" key="5">
    <source>
        <dbReference type="ARBA" id="ARBA00023004"/>
    </source>
</evidence>
<dbReference type="Proteomes" id="UP001595925">
    <property type="component" value="Unassembled WGS sequence"/>
</dbReference>
<dbReference type="Pfam" id="PF09459">
    <property type="entry name" value="EB_dh"/>
    <property type="match status" value="2"/>
</dbReference>
<evidence type="ECO:0000256" key="4">
    <source>
        <dbReference type="ARBA" id="ARBA00022982"/>
    </source>
</evidence>
<evidence type="ECO:0000259" key="7">
    <source>
        <dbReference type="SMART" id="SM00887"/>
    </source>
</evidence>
<dbReference type="GO" id="GO:0046872">
    <property type="term" value="F:metal ion binding"/>
    <property type="evidence" value="ECO:0007669"/>
    <property type="project" value="UniProtKB-KW"/>
</dbReference>
<dbReference type="AlphaFoldDB" id="A0ABD5QL78"/>
<keyword evidence="2" id="KW-0349">Heme</keyword>
<keyword evidence="5" id="KW-0408">Iron</keyword>
<proteinExistence type="predicted"/>
<evidence type="ECO:0000256" key="2">
    <source>
        <dbReference type="ARBA" id="ARBA00022617"/>
    </source>
</evidence>
<keyword evidence="6" id="KW-0812">Transmembrane</keyword>
<keyword evidence="3" id="KW-0479">Metal-binding</keyword>
<gene>
    <name evidence="8" type="ORF">ACFPFO_22500</name>
</gene>
<name>A0ABD5QL78_9EURY</name>
<evidence type="ECO:0000256" key="6">
    <source>
        <dbReference type="SAM" id="Phobius"/>
    </source>
</evidence>
<protein>
    <submittedName>
        <fullName evidence="8">Ethylbenzene dehydrogenase-related protein</fullName>
    </submittedName>
</protein>
<comment type="caution">
    <text evidence="8">The sequence shown here is derived from an EMBL/GenBank/DDBJ whole genome shotgun (WGS) entry which is preliminary data.</text>
</comment>
<keyword evidence="6" id="KW-1133">Transmembrane helix</keyword>
<dbReference type="InterPro" id="IPR017838">
    <property type="entry name" value="DMSO_Rdtase_II_haem_b-bd_su"/>
</dbReference>
<dbReference type="Gene3D" id="2.60.40.1190">
    <property type="match status" value="1"/>
</dbReference>
<organism evidence="8 9">
    <name type="scientific">Saliphagus infecundisoli</name>
    <dbReference type="NCBI Taxonomy" id="1849069"/>
    <lineage>
        <taxon>Archaea</taxon>
        <taxon>Methanobacteriati</taxon>
        <taxon>Methanobacteriota</taxon>
        <taxon>Stenosarchaea group</taxon>
        <taxon>Halobacteria</taxon>
        <taxon>Halobacteriales</taxon>
        <taxon>Natrialbaceae</taxon>
        <taxon>Saliphagus</taxon>
    </lineage>
</organism>
<sequence length="272" mass="28786">MARRSLILAGLLAAALVATATVVPMLVSARPAYEIPVHDGADGDSLDGAEGDAWNEAPSVGVPLSSADAAVPAANDTSVEEVRVASARTDERLYVRLSWADATRDTSTNDVREFADAVAVQVPANESERPPIAMGGTDNPVNVWYWNGLNSSQELLAGGPGTTTVMTSGELRTNATHSDDRWRVVFSRPLAGEDANRTAFSATEDVDAAVAVWNGSNMERSGQKATSEWYYLALGPGPKGPPYEAILWTVAGLAIVFTTLVTIEGVRRTRGE</sequence>
<keyword evidence="1" id="KW-0813">Transport</keyword>
<dbReference type="CDD" id="cd09623">
    <property type="entry name" value="DOMON_EBDH"/>
    <property type="match status" value="1"/>
</dbReference>
<evidence type="ECO:0000313" key="9">
    <source>
        <dbReference type="Proteomes" id="UP001595925"/>
    </source>
</evidence>
<reference evidence="8 9" key="1">
    <citation type="journal article" date="2019" name="Int. J. Syst. Evol. Microbiol.">
        <title>The Global Catalogue of Microorganisms (GCM) 10K type strain sequencing project: providing services to taxonomists for standard genome sequencing and annotation.</title>
        <authorList>
            <consortium name="The Broad Institute Genomics Platform"/>
            <consortium name="The Broad Institute Genome Sequencing Center for Infectious Disease"/>
            <person name="Wu L."/>
            <person name="Ma J."/>
        </authorList>
    </citation>
    <scope>NUCLEOTIDE SEQUENCE [LARGE SCALE GENOMIC DNA]</scope>
    <source>
        <strain evidence="8 9">CGMCC 1.15824</strain>
    </source>
</reference>
<feature type="domain" description="Cytochrome c-552/DMSO reductase-like haem-binding" evidence="7">
    <location>
        <begin position="51"/>
        <end position="225"/>
    </location>
</feature>
<evidence type="ECO:0000313" key="8">
    <source>
        <dbReference type="EMBL" id="MFC4990468.1"/>
    </source>
</evidence>
<keyword evidence="6" id="KW-0472">Membrane</keyword>
<dbReference type="NCBIfam" id="TIGR03477">
    <property type="entry name" value="DMSO_red_II_gam"/>
    <property type="match status" value="1"/>
</dbReference>
<dbReference type="RefSeq" id="WP_224829757.1">
    <property type="nucleotide sequence ID" value="NZ_JAIVEF010000026.1"/>
</dbReference>
<feature type="transmembrane region" description="Helical" evidence="6">
    <location>
        <begin position="245"/>
        <end position="266"/>
    </location>
</feature>
<keyword evidence="4" id="KW-0249">Electron transport</keyword>
<accession>A0ABD5QL78</accession>